<evidence type="ECO:0000256" key="13">
    <source>
        <dbReference type="ARBA" id="ARBA00023160"/>
    </source>
</evidence>
<dbReference type="GO" id="GO:0005789">
    <property type="term" value="C:endoplasmic reticulum membrane"/>
    <property type="evidence" value="ECO:0007669"/>
    <property type="project" value="TreeGrafter"/>
</dbReference>
<dbReference type="InterPro" id="IPR005804">
    <property type="entry name" value="FA_desaturase_dom"/>
</dbReference>
<dbReference type="PROSITE" id="PS50255">
    <property type="entry name" value="CYTOCHROME_B5_2"/>
    <property type="match status" value="1"/>
</dbReference>
<dbReference type="GO" id="GO:0005506">
    <property type="term" value="F:iron ion binding"/>
    <property type="evidence" value="ECO:0007669"/>
    <property type="project" value="TreeGrafter"/>
</dbReference>
<evidence type="ECO:0000256" key="11">
    <source>
        <dbReference type="ARBA" id="ARBA00023098"/>
    </source>
</evidence>
<dbReference type="InParanoid" id="A0A0C2ZX14"/>
<dbReference type="InterPro" id="IPR009160">
    <property type="entry name" value="Acyl-CoA_deSatase_haem/ster-bd"/>
</dbReference>
<reference evidence="17 18" key="1">
    <citation type="submission" date="2014-04" db="EMBL/GenBank/DDBJ databases">
        <authorList>
            <consortium name="DOE Joint Genome Institute"/>
            <person name="Kuo A."/>
            <person name="Kohler A."/>
            <person name="Nagy L.G."/>
            <person name="Floudas D."/>
            <person name="Copeland A."/>
            <person name="Barry K.W."/>
            <person name="Cichocki N."/>
            <person name="Veneault-Fourrey C."/>
            <person name="LaButti K."/>
            <person name="Lindquist E.A."/>
            <person name="Lipzen A."/>
            <person name="Lundell T."/>
            <person name="Morin E."/>
            <person name="Murat C."/>
            <person name="Sun H."/>
            <person name="Tunlid A."/>
            <person name="Henrissat B."/>
            <person name="Grigoriev I.V."/>
            <person name="Hibbett D.S."/>
            <person name="Martin F."/>
            <person name="Nordberg H.P."/>
            <person name="Cantor M.N."/>
            <person name="Hua S.X."/>
        </authorList>
    </citation>
    <scope>NUCLEOTIDE SEQUENCE [LARGE SCALE GENOMIC DNA]</scope>
    <source>
        <strain evidence="17 18">Foug A</strain>
    </source>
</reference>
<evidence type="ECO:0000256" key="2">
    <source>
        <dbReference type="ARBA" id="ARBA00009295"/>
    </source>
</evidence>
<evidence type="ECO:0000259" key="16">
    <source>
        <dbReference type="PROSITE" id="PS50255"/>
    </source>
</evidence>
<feature type="transmembrane region" description="Helical" evidence="15">
    <location>
        <begin position="187"/>
        <end position="207"/>
    </location>
</feature>
<evidence type="ECO:0000313" key="17">
    <source>
        <dbReference type="EMBL" id="KIM57007.1"/>
    </source>
</evidence>
<dbReference type="STRING" id="1036808.A0A0C2ZX14"/>
<dbReference type="EMBL" id="KN822107">
    <property type="protein sequence ID" value="KIM57007.1"/>
    <property type="molecule type" value="Genomic_DNA"/>
</dbReference>
<organism evidence="17 18">
    <name type="scientific">Scleroderma citrinum Foug A</name>
    <dbReference type="NCBI Taxonomy" id="1036808"/>
    <lineage>
        <taxon>Eukaryota</taxon>
        <taxon>Fungi</taxon>
        <taxon>Dikarya</taxon>
        <taxon>Basidiomycota</taxon>
        <taxon>Agaricomycotina</taxon>
        <taxon>Agaricomycetes</taxon>
        <taxon>Agaricomycetidae</taxon>
        <taxon>Boletales</taxon>
        <taxon>Sclerodermatineae</taxon>
        <taxon>Sclerodermataceae</taxon>
        <taxon>Scleroderma</taxon>
    </lineage>
</organism>
<feature type="transmembrane region" description="Helical" evidence="15">
    <location>
        <begin position="44"/>
        <end position="66"/>
    </location>
</feature>
<feature type="domain" description="Cytochrome b5 heme-binding" evidence="16">
    <location>
        <begin position="356"/>
        <end position="415"/>
    </location>
</feature>
<keyword evidence="8 15" id="KW-1133">Transmembrane helix</keyword>
<comment type="subcellular location">
    <subcellularLocation>
        <location evidence="1">Membrane</location>
        <topology evidence="1">Multi-pass membrane protein</topology>
    </subcellularLocation>
</comment>
<dbReference type="OrthoDB" id="10260134at2759"/>
<evidence type="ECO:0000256" key="10">
    <source>
        <dbReference type="ARBA" id="ARBA00023004"/>
    </source>
</evidence>
<dbReference type="GO" id="GO:0004768">
    <property type="term" value="F:stearoyl-CoA 9-desaturase activity"/>
    <property type="evidence" value="ECO:0007669"/>
    <property type="project" value="UniProtKB-UniRule"/>
</dbReference>
<keyword evidence="14" id="KW-0813">Transport</keyword>
<name>A0A0C2ZX14_9AGAM</name>
<keyword evidence="12 15" id="KW-0472">Membrane</keyword>
<dbReference type="GO" id="GO:0006636">
    <property type="term" value="P:unsaturated fatty acid biosynthetic process"/>
    <property type="evidence" value="ECO:0007669"/>
    <property type="project" value="UniProtKB-UniRule"/>
</dbReference>
<dbReference type="Pfam" id="PF00173">
    <property type="entry name" value="Cyt-b5"/>
    <property type="match status" value="1"/>
</dbReference>
<keyword evidence="13 14" id="KW-0275">Fatty acid biosynthesis</keyword>
<dbReference type="GO" id="GO:0020037">
    <property type="term" value="F:heme binding"/>
    <property type="evidence" value="ECO:0007669"/>
    <property type="project" value="InterPro"/>
</dbReference>
<accession>A0A0C2ZX14</accession>
<gene>
    <name evidence="17" type="ORF">SCLCIDRAFT_1219842</name>
</gene>
<dbReference type="InterPro" id="IPR015876">
    <property type="entry name" value="Acyl-CoA_DS"/>
</dbReference>
<keyword evidence="5 15" id="KW-0812">Transmembrane</keyword>
<evidence type="ECO:0000256" key="8">
    <source>
        <dbReference type="ARBA" id="ARBA00022989"/>
    </source>
</evidence>
<evidence type="ECO:0000256" key="15">
    <source>
        <dbReference type="SAM" id="Phobius"/>
    </source>
</evidence>
<dbReference type="AlphaFoldDB" id="A0A0C2ZX14"/>
<feature type="transmembrane region" description="Helical" evidence="15">
    <location>
        <begin position="78"/>
        <end position="97"/>
    </location>
</feature>
<comment type="catalytic activity">
    <reaction evidence="14">
        <text>octadecanoyl-CoA + 2 Fe(II)-[cytochrome b5] + O2 + 2 H(+) = (9Z)-octadecenoyl-CoA + 2 Fe(III)-[cytochrome b5] + 2 H2O</text>
        <dbReference type="Rhea" id="RHEA:19721"/>
        <dbReference type="Rhea" id="RHEA-COMP:10438"/>
        <dbReference type="Rhea" id="RHEA-COMP:10439"/>
        <dbReference type="ChEBI" id="CHEBI:15377"/>
        <dbReference type="ChEBI" id="CHEBI:15378"/>
        <dbReference type="ChEBI" id="CHEBI:15379"/>
        <dbReference type="ChEBI" id="CHEBI:29033"/>
        <dbReference type="ChEBI" id="CHEBI:29034"/>
        <dbReference type="ChEBI" id="CHEBI:57387"/>
        <dbReference type="ChEBI" id="CHEBI:57394"/>
        <dbReference type="EC" id="1.14.19.1"/>
    </reaction>
</comment>
<proteinExistence type="inferred from homology"/>
<keyword evidence="14" id="KW-0249">Electron transport</keyword>
<evidence type="ECO:0000256" key="4">
    <source>
        <dbReference type="ARBA" id="ARBA00022617"/>
    </source>
</evidence>
<comment type="cofactor">
    <cofactor evidence="14">
        <name>Fe(2+)</name>
        <dbReference type="ChEBI" id="CHEBI:29033"/>
    </cofactor>
    <text evidence="14">Expected to bind 2 Fe(2+) ions per subunit.</text>
</comment>
<dbReference type="FunCoup" id="A0A0C2ZX14">
    <property type="interactions" value="205"/>
</dbReference>
<keyword evidence="6 14" id="KW-0479">Metal-binding</keyword>
<keyword evidence="7 14" id="KW-0276">Fatty acid metabolism</keyword>
<dbReference type="PROSITE" id="PS00476">
    <property type="entry name" value="FATTY_ACID_DESATUR_1"/>
    <property type="match status" value="1"/>
</dbReference>
<dbReference type="InterPro" id="IPR001199">
    <property type="entry name" value="Cyt_B5-like_heme/steroid-bd"/>
</dbReference>
<dbReference type="PANTHER" id="PTHR11351:SF31">
    <property type="entry name" value="DESATURASE 1, ISOFORM A-RELATED"/>
    <property type="match status" value="1"/>
</dbReference>
<dbReference type="Gene3D" id="3.10.120.10">
    <property type="entry name" value="Cytochrome b5-like heme/steroid binding domain"/>
    <property type="match status" value="1"/>
</dbReference>
<feature type="transmembrane region" description="Helical" evidence="15">
    <location>
        <begin position="109"/>
        <end position="127"/>
    </location>
</feature>
<evidence type="ECO:0000256" key="9">
    <source>
        <dbReference type="ARBA" id="ARBA00023002"/>
    </source>
</evidence>
<dbReference type="InterPro" id="IPR036400">
    <property type="entry name" value="Cyt_B5-like_heme/steroid_sf"/>
</dbReference>
<evidence type="ECO:0000256" key="12">
    <source>
        <dbReference type="ARBA" id="ARBA00023136"/>
    </source>
</evidence>
<comment type="similarity">
    <text evidence="2 14">Belongs to the fatty acid desaturase type 1 family.</text>
</comment>
<dbReference type="EC" id="1.14.19.1" evidence="14"/>
<keyword evidence="9 14" id="KW-0560">Oxidoreductase</keyword>
<comment type="function">
    <text evidence="14">Stearoyl-CoA desaturase that utilizes O(2) and electrons from reduced cytochrome b5 to introduce the first double bond into saturated fatty acyl-CoA substrates.</text>
</comment>
<dbReference type="PIRSF" id="PIRSF000345">
    <property type="entry name" value="OLE1"/>
    <property type="match status" value="1"/>
</dbReference>
<dbReference type="Pfam" id="PF00487">
    <property type="entry name" value="FA_desaturase"/>
    <property type="match status" value="1"/>
</dbReference>
<evidence type="ECO:0000313" key="18">
    <source>
        <dbReference type="Proteomes" id="UP000053989"/>
    </source>
</evidence>
<dbReference type="PRINTS" id="PR00075">
    <property type="entry name" value="FACDDSATRASE"/>
</dbReference>
<reference evidence="18" key="2">
    <citation type="submission" date="2015-01" db="EMBL/GenBank/DDBJ databases">
        <title>Evolutionary Origins and Diversification of the Mycorrhizal Mutualists.</title>
        <authorList>
            <consortium name="DOE Joint Genome Institute"/>
            <consortium name="Mycorrhizal Genomics Consortium"/>
            <person name="Kohler A."/>
            <person name="Kuo A."/>
            <person name="Nagy L.G."/>
            <person name="Floudas D."/>
            <person name="Copeland A."/>
            <person name="Barry K.W."/>
            <person name="Cichocki N."/>
            <person name="Veneault-Fourrey C."/>
            <person name="LaButti K."/>
            <person name="Lindquist E.A."/>
            <person name="Lipzen A."/>
            <person name="Lundell T."/>
            <person name="Morin E."/>
            <person name="Murat C."/>
            <person name="Riley R."/>
            <person name="Ohm R."/>
            <person name="Sun H."/>
            <person name="Tunlid A."/>
            <person name="Henrissat B."/>
            <person name="Grigoriev I.V."/>
            <person name="Hibbett D.S."/>
            <person name="Martin F."/>
        </authorList>
    </citation>
    <scope>NUCLEOTIDE SEQUENCE [LARGE SCALE GENOMIC DNA]</scope>
    <source>
        <strain evidence="18">Foug A</strain>
    </source>
</reference>
<evidence type="ECO:0000256" key="1">
    <source>
        <dbReference type="ARBA" id="ARBA00004141"/>
    </source>
</evidence>
<dbReference type="HOGENOM" id="CLU_027359_3_2_1"/>
<evidence type="ECO:0000256" key="3">
    <source>
        <dbReference type="ARBA" id="ARBA00022516"/>
    </source>
</evidence>
<dbReference type="SMART" id="SM01117">
    <property type="entry name" value="Cyt-b5"/>
    <property type="match status" value="1"/>
</dbReference>
<protein>
    <recommendedName>
        <fullName evidence="14">Acyl-CoA desaturase</fullName>
        <ecNumber evidence="14">1.14.19.1</ecNumber>
    </recommendedName>
</protein>
<keyword evidence="11 14" id="KW-0443">Lipid metabolism</keyword>
<dbReference type="SUPFAM" id="SSF55856">
    <property type="entry name" value="Cytochrome b5-like heme/steroid binding domain"/>
    <property type="match status" value="1"/>
</dbReference>
<dbReference type="Proteomes" id="UP000053989">
    <property type="component" value="Unassembled WGS sequence"/>
</dbReference>
<keyword evidence="18" id="KW-1185">Reference proteome</keyword>
<keyword evidence="4 14" id="KW-0349">Heme</keyword>
<sequence>MAEVDRAVPKAGNDAEGIKDYVSFLLAQEEPRPPITWSNWWSEIYWGQGVALMIIMPLCTFVAAYYTPLRTQTAIWMVVYYFMSAMGVTAGYHRLWAHRSYNATKSLEYVLALLAAAAVQGPIVWWVRGHRAHHRYTDTDLDPYNARRGFIWPHIGWLIVKPRRPHGKVDVNDLKKNTVVMWQLRHYPWLVLVMAVAFPTLVAGAGWGDWKGGCVYAGFLKIVILHHTTSCVNSLAHWLGESPFDDKHSPRDHLFTALLTVGEGYHNFHHQFPMDYRNAIKWYQYDPTKWLIWLCSKVGLASHLKMFPENEIQKGMLSMELKRLHKKQAGIVWPQSDLPVVKWGTYQSLSQIRPLLYIAGFIHDLEGFMDEHPGGERLLRKYIGKDATAAFFGGTYDHSNSAHNLLAMKRVGILHGGMPHATEEKYIPPGQILRVVHTKELSNQLH</sequence>
<evidence type="ECO:0000256" key="5">
    <source>
        <dbReference type="ARBA" id="ARBA00022692"/>
    </source>
</evidence>
<keyword evidence="3 14" id="KW-0444">Lipid biosynthesis</keyword>
<keyword evidence="10 14" id="KW-0408">Iron</keyword>
<dbReference type="InterPro" id="IPR001522">
    <property type="entry name" value="FADS-1_CS"/>
</dbReference>
<evidence type="ECO:0000256" key="7">
    <source>
        <dbReference type="ARBA" id="ARBA00022832"/>
    </source>
</evidence>
<dbReference type="PANTHER" id="PTHR11351">
    <property type="entry name" value="ACYL-COA DESATURASE"/>
    <property type="match status" value="1"/>
</dbReference>
<dbReference type="PROSITE" id="PS00191">
    <property type="entry name" value="CYTOCHROME_B5_1"/>
    <property type="match status" value="1"/>
</dbReference>
<dbReference type="InterPro" id="IPR018506">
    <property type="entry name" value="Cyt_B5_heme-BS"/>
</dbReference>
<dbReference type="CDD" id="cd03505">
    <property type="entry name" value="Delta9-FADS-like"/>
    <property type="match status" value="1"/>
</dbReference>
<evidence type="ECO:0000256" key="6">
    <source>
        <dbReference type="ARBA" id="ARBA00022723"/>
    </source>
</evidence>
<evidence type="ECO:0000256" key="14">
    <source>
        <dbReference type="PIRNR" id="PIRNR000345"/>
    </source>
</evidence>